<evidence type="ECO:0000313" key="1">
    <source>
        <dbReference type="Ensembl" id="ENSCJAP00000072259.2"/>
    </source>
</evidence>
<accession>A0A5F4W346</accession>
<dbReference type="InParanoid" id="A0A5F4W346"/>
<reference evidence="1" key="2">
    <citation type="submission" date="2025-08" db="UniProtKB">
        <authorList>
            <consortium name="Ensembl"/>
        </authorList>
    </citation>
    <scope>IDENTIFICATION</scope>
</reference>
<dbReference type="PRINTS" id="PR02045">
    <property type="entry name" value="F138DOMAIN"/>
</dbReference>
<reference evidence="1" key="1">
    <citation type="submission" date="2009-03" db="EMBL/GenBank/DDBJ databases">
        <authorList>
            <person name="Warren W."/>
            <person name="Ye L."/>
            <person name="Minx P."/>
            <person name="Worley K."/>
            <person name="Gibbs R."/>
            <person name="Wilson R.K."/>
        </authorList>
    </citation>
    <scope>NUCLEOTIDE SEQUENCE [LARGE SCALE GENOMIC DNA]</scope>
</reference>
<dbReference type="AlphaFoldDB" id="A0A5F4W346"/>
<evidence type="ECO:0000313" key="2">
    <source>
        <dbReference type="Proteomes" id="UP000008225"/>
    </source>
</evidence>
<dbReference type="Ensembl" id="ENSCJAT00000100146.2">
    <property type="protein sequence ID" value="ENSCJAP00000072259.2"/>
    <property type="gene ID" value="ENSCJAG00000060917.2"/>
</dbReference>
<dbReference type="PANTHER" id="PTHR12138:SF162">
    <property type="entry name" value="CHROMOSOME UNDETERMINED SCAFFOLD_275, WHOLE GENOME SHOTGUN SEQUENCE"/>
    <property type="match status" value="1"/>
</dbReference>
<sequence length="101" mass="11380">MCVNVDTALLMTAKRWEHPRRPSTDERINKRVSLWPRLECSGTISSHCNLRLPVSSSSPPSASQVAGITGARHYAWLIFVLLVETEFRHDVQAGLELPDLR</sequence>
<name>A0A5F4W346_CALJA</name>
<organism evidence="1 2">
    <name type="scientific">Callithrix jacchus</name>
    <name type="common">White-tufted-ear marmoset</name>
    <name type="synonym">Simia Jacchus</name>
    <dbReference type="NCBI Taxonomy" id="9483"/>
    <lineage>
        <taxon>Eukaryota</taxon>
        <taxon>Metazoa</taxon>
        <taxon>Chordata</taxon>
        <taxon>Craniata</taxon>
        <taxon>Vertebrata</taxon>
        <taxon>Euteleostomi</taxon>
        <taxon>Mammalia</taxon>
        <taxon>Eutheria</taxon>
        <taxon>Euarchontoglires</taxon>
        <taxon>Primates</taxon>
        <taxon>Haplorrhini</taxon>
        <taxon>Platyrrhini</taxon>
        <taxon>Cebidae</taxon>
        <taxon>Callitrichinae</taxon>
        <taxon>Callithrix</taxon>
        <taxon>Callithrix</taxon>
    </lineage>
</organism>
<dbReference type="PANTHER" id="PTHR12138">
    <property type="entry name" value="PRIMATE-EXPANDED PROTEIN FAMILY"/>
    <property type="match status" value="1"/>
</dbReference>
<reference evidence="1" key="3">
    <citation type="submission" date="2025-09" db="UniProtKB">
        <authorList>
            <consortium name="Ensembl"/>
        </authorList>
    </citation>
    <scope>IDENTIFICATION</scope>
</reference>
<proteinExistence type="predicted"/>
<dbReference type="Proteomes" id="UP000008225">
    <property type="component" value="Chromosome 13"/>
</dbReference>
<dbReference type="Bgee" id="ENSCJAG00000060917">
    <property type="expression patterns" value="Expressed in heart and 6 other cell types or tissues"/>
</dbReference>
<protein>
    <submittedName>
        <fullName evidence="1">Uncharacterized protein</fullName>
    </submittedName>
</protein>
<keyword evidence="2" id="KW-1185">Reference proteome</keyword>
<dbReference type="GeneTree" id="ENSGT01150000286943"/>